<dbReference type="Gramene" id="Pp3c14_11209V3.1">
    <property type="protein sequence ID" value="PAC:32959832.CDS.1"/>
    <property type="gene ID" value="Pp3c14_11209"/>
</dbReference>
<dbReference type="InParanoid" id="A0A2K1JHA7"/>
<evidence type="ECO:0000313" key="2">
    <source>
        <dbReference type="EMBL" id="PNR40943.1"/>
    </source>
</evidence>
<dbReference type="EnsemblPlants" id="Pp3c14_11209V3.1">
    <property type="protein sequence ID" value="PAC:32959832.CDS.1"/>
    <property type="gene ID" value="Pp3c14_11209"/>
</dbReference>
<reference evidence="2 4" key="1">
    <citation type="journal article" date="2008" name="Science">
        <title>The Physcomitrella genome reveals evolutionary insights into the conquest of land by plants.</title>
        <authorList>
            <person name="Rensing S."/>
            <person name="Lang D."/>
            <person name="Zimmer A."/>
            <person name="Terry A."/>
            <person name="Salamov A."/>
            <person name="Shapiro H."/>
            <person name="Nishiyama T."/>
            <person name="Perroud P.-F."/>
            <person name="Lindquist E."/>
            <person name="Kamisugi Y."/>
            <person name="Tanahashi T."/>
            <person name="Sakakibara K."/>
            <person name="Fujita T."/>
            <person name="Oishi K."/>
            <person name="Shin-I T."/>
            <person name="Kuroki Y."/>
            <person name="Toyoda A."/>
            <person name="Suzuki Y."/>
            <person name="Hashimoto A."/>
            <person name="Yamaguchi K."/>
            <person name="Sugano A."/>
            <person name="Kohara Y."/>
            <person name="Fujiyama A."/>
            <person name="Anterola A."/>
            <person name="Aoki S."/>
            <person name="Ashton N."/>
            <person name="Barbazuk W.B."/>
            <person name="Barker E."/>
            <person name="Bennetzen J."/>
            <person name="Bezanilla M."/>
            <person name="Blankenship R."/>
            <person name="Cho S.H."/>
            <person name="Dutcher S."/>
            <person name="Estelle M."/>
            <person name="Fawcett J.A."/>
            <person name="Gundlach H."/>
            <person name="Hanada K."/>
            <person name="Heyl A."/>
            <person name="Hicks K.A."/>
            <person name="Hugh J."/>
            <person name="Lohr M."/>
            <person name="Mayer K."/>
            <person name="Melkozernov A."/>
            <person name="Murata T."/>
            <person name="Nelson D."/>
            <person name="Pils B."/>
            <person name="Prigge M."/>
            <person name="Reiss B."/>
            <person name="Renner T."/>
            <person name="Rombauts S."/>
            <person name="Rushton P."/>
            <person name="Sanderfoot A."/>
            <person name="Schween G."/>
            <person name="Shiu S.-H."/>
            <person name="Stueber K."/>
            <person name="Theodoulou F.L."/>
            <person name="Tu H."/>
            <person name="Van de Peer Y."/>
            <person name="Verrier P.J."/>
            <person name="Waters E."/>
            <person name="Wood A."/>
            <person name="Yang L."/>
            <person name="Cove D."/>
            <person name="Cuming A."/>
            <person name="Hasebe M."/>
            <person name="Lucas S."/>
            <person name="Mishler D.B."/>
            <person name="Reski R."/>
            <person name="Grigoriev I."/>
            <person name="Quatrano R.S."/>
            <person name="Boore J.L."/>
        </authorList>
    </citation>
    <scope>NUCLEOTIDE SEQUENCE [LARGE SCALE GENOMIC DNA]</scope>
    <source>
        <strain evidence="3 4">cv. Gransden 2004</strain>
    </source>
</reference>
<reference evidence="2 4" key="2">
    <citation type="journal article" date="2018" name="Plant J.">
        <title>The Physcomitrella patens chromosome-scale assembly reveals moss genome structure and evolution.</title>
        <authorList>
            <person name="Lang D."/>
            <person name="Ullrich K.K."/>
            <person name="Murat F."/>
            <person name="Fuchs J."/>
            <person name="Jenkins J."/>
            <person name="Haas F.B."/>
            <person name="Piednoel M."/>
            <person name="Gundlach H."/>
            <person name="Van Bel M."/>
            <person name="Meyberg R."/>
            <person name="Vives C."/>
            <person name="Morata J."/>
            <person name="Symeonidi A."/>
            <person name="Hiss M."/>
            <person name="Muchero W."/>
            <person name="Kamisugi Y."/>
            <person name="Saleh O."/>
            <person name="Blanc G."/>
            <person name="Decker E.L."/>
            <person name="van Gessel N."/>
            <person name="Grimwood J."/>
            <person name="Hayes R.D."/>
            <person name="Graham S.W."/>
            <person name="Gunter L.E."/>
            <person name="McDaniel S.F."/>
            <person name="Hoernstein S.N.W."/>
            <person name="Larsson A."/>
            <person name="Li F.W."/>
            <person name="Perroud P.F."/>
            <person name="Phillips J."/>
            <person name="Ranjan P."/>
            <person name="Rokshar D.S."/>
            <person name="Rothfels C.J."/>
            <person name="Schneider L."/>
            <person name="Shu S."/>
            <person name="Stevenson D.W."/>
            <person name="Thummler F."/>
            <person name="Tillich M."/>
            <person name="Villarreal Aguilar J.C."/>
            <person name="Widiez T."/>
            <person name="Wong G.K."/>
            <person name="Wymore A."/>
            <person name="Zhang Y."/>
            <person name="Zimmer A.D."/>
            <person name="Quatrano R.S."/>
            <person name="Mayer K.F.X."/>
            <person name="Goodstein D."/>
            <person name="Casacuberta J.M."/>
            <person name="Vandepoele K."/>
            <person name="Reski R."/>
            <person name="Cuming A.C."/>
            <person name="Tuskan G.A."/>
            <person name="Maumus F."/>
            <person name="Salse J."/>
            <person name="Schmutz J."/>
            <person name="Rensing S.A."/>
        </authorList>
    </citation>
    <scope>NUCLEOTIDE SEQUENCE [LARGE SCALE GENOMIC DNA]</scope>
    <source>
        <strain evidence="3 4">cv. Gransden 2004</strain>
    </source>
</reference>
<organism evidence="2">
    <name type="scientific">Physcomitrium patens</name>
    <name type="common">Spreading-leaved earth moss</name>
    <name type="synonym">Physcomitrella patens</name>
    <dbReference type="NCBI Taxonomy" id="3218"/>
    <lineage>
        <taxon>Eukaryota</taxon>
        <taxon>Viridiplantae</taxon>
        <taxon>Streptophyta</taxon>
        <taxon>Embryophyta</taxon>
        <taxon>Bryophyta</taxon>
        <taxon>Bryophytina</taxon>
        <taxon>Bryopsida</taxon>
        <taxon>Funariidae</taxon>
        <taxon>Funariales</taxon>
        <taxon>Funariaceae</taxon>
        <taxon>Physcomitrium</taxon>
    </lineage>
</organism>
<proteinExistence type="predicted"/>
<feature type="transmembrane region" description="Helical" evidence="1">
    <location>
        <begin position="55"/>
        <end position="77"/>
    </location>
</feature>
<dbReference type="EMBL" id="ABEU02000014">
    <property type="protein sequence ID" value="PNR40943.1"/>
    <property type="molecule type" value="Genomic_DNA"/>
</dbReference>
<sequence>MASLLGSWRYPCTVPDAAGCLHSILWGAGSSDAAPTEVAPFLGSCAGELGRNKSIAVVGVVALPLVVAILDVGGYLWPLLCCDVSPVVFEPTFLFPNLDGVCG</sequence>
<evidence type="ECO:0000313" key="4">
    <source>
        <dbReference type="Proteomes" id="UP000006727"/>
    </source>
</evidence>
<keyword evidence="1" id="KW-0472">Membrane</keyword>
<evidence type="ECO:0000313" key="3">
    <source>
        <dbReference type="EnsemblPlants" id="PAC:32959832.CDS.1"/>
    </source>
</evidence>
<protein>
    <submittedName>
        <fullName evidence="2 3">Uncharacterized protein</fullName>
    </submittedName>
</protein>
<gene>
    <name evidence="2" type="ORF">PHYPA_018346</name>
</gene>
<dbReference type="AlphaFoldDB" id="A0A2K1JHA7"/>
<dbReference type="Proteomes" id="UP000006727">
    <property type="component" value="Chromosome 14"/>
</dbReference>
<accession>A0A2K1JHA7</accession>
<keyword evidence="1" id="KW-0812">Transmembrane</keyword>
<keyword evidence="4" id="KW-1185">Reference proteome</keyword>
<reference evidence="3" key="3">
    <citation type="submission" date="2020-12" db="UniProtKB">
        <authorList>
            <consortium name="EnsemblPlants"/>
        </authorList>
    </citation>
    <scope>IDENTIFICATION</scope>
</reference>
<keyword evidence="1" id="KW-1133">Transmembrane helix</keyword>
<evidence type="ECO:0000256" key="1">
    <source>
        <dbReference type="SAM" id="Phobius"/>
    </source>
</evidence>
<name>A0A2K1JHA7_PHYPA</name>